<organism evidence="1 2">
    <name type="scientific">Arachidicoccus rhizosphaerae</name>
    <dbReference type="NCBI Taxonomy" id="551991"/>
    <lineage>
        <taxon>Bacteria</taxon>
        <taxon>Pseudomonadati</taxon>
        <taxon>Bacteroidota</taxon>
        <taxon>Chitinophagia</taxon>
        <taxon>Chitinophagales</taxon>
        <taxon>Chitinophagaceae</taxon>
        <taxon>Arachidicoccus</taxon>
    </lineage>
</organism>
<dbReference type="EMBL" id="FNQY01000010">
    <property type="protein sequence ID" value="SEA19717.1"/>
    <property type="molecule type" value="Genomic_DNA"/>
</dbReference>
<name>A0A1H3Z7S0_9BACT</name>
<dbReference type="RefSeq" id="WP_091397558.1">
    <property type="nucleotide sequence ID" value="NZ_FNQY01000010.1"/>
</dbReference>
<keyword evidence="2" id="KW-1185">Reference proteome</keyword>
<dbReference type="PANTHER" id="PTHR31270">
    <property type="entry name" value="GLUTAMINYL-PEPTIDE CYCLOTRANSFERASE"/>
    <property type="match status" value="1"/>
</dbReference>
<dbReference type="STRING" id="551991.SAMN05192529_11073"/>
<dbReference type="InterPro" id="IPR011044">
    <property type="entry name" value="Quino_amine_DH_bsu"/>
</dbReference>
<reference evidence="1 2" key="1">
    <citation type="submission" date="2016-10" db="EMBL/GenBank/DDBJ databases">
        <authorList>
            <person name="de Groot N.N."/>
        </authorList>
    </citation>
    <scope>NUCLEOTIDE SEQUENCE [LARGE SCALE GENOMIC DNA]</scope>
    <source>
        <strain evidence="1 2">Vu-144</strain>
    </source>
</reference>
<evidence type="ECO:0000313" key="2">
    <source>
        <dbReference type="Proteomes" id="UP000199041"/>
    </source>
</evidence>
<proteinExistence type="predicted"/>
<protein>
    <submittedName>
        <fullName evidence="1">Glutamine cyclotransferase</fullName>
    </submittedName>
</protein>
<dbReference type="Gene3D" id="2.130.10.10">
    <property type="entry name" value="YVTN repeat-like/Quinoprotein amine dehydrogenase"/>
    <property type="match status" value="1"/>
</dbReference>
<dbReference type="OrthoDB" id="9783700at2"/>
<keyword evidence="1" id="KW-0808">Transferase</keyword>
<dbReference type="SUPFAM" id="SSF50969">
    <property type="entry name" value="YVTN repeat-like/Quinoprotein amine dehydrogenase"/>
    <property type="match status" value="1"/>
</dbReference>
<evidence type="ECO:0000313" key="1">
    <source>
        <dbReference type="EMBL" id="SEA19717.1"/>
    </source>
</evidence>
<dbReference type="AlphaFoldDB" id="A0A1H3Z7S0"/>
<dbReference type="InterPro" id="IPR007788">
    <property type="entry name" value="QCT"/>
</dbReference>
<dbReference type="Proteomes" id="UP000199041">
    <property type="component" value="Unassembled WGS sequence"/>
</dbReference>
<gene>
    <name evidence="1" type="ORF">SAMN05192529_11073</name>
</gene>
<accession>A0A1H3Z7S0</accession>
<dbReference type="PROSITE" id="PS51257">
    <property type="entry name" value="PROKAR_LIPOPROTEIN"/>
    <property type="match status" value="1"/>
</dbReference>
<dbReference type="InterPro" id="IPR015943">
    <property type="entry name" value="WD40/YVTN_repeat-like_dom_sf"/>
</dbReference>
<sequence>MLVKKYMVLPLFILAAACGNSGSSDSNNNNNSADNGSGNAAAADYTVVKVFAHDPTAFTEGFYLKGDTAYESAGEPNKSRLFSYDLATGKVYQEVKLGKDDFGEGISELNGKIYQMTWQQHVVYVYDATTFKKTGQLTWPNEGWGMTTDGQQLIISDGSSHIYYINPADFSIIKTLNIQNDYGPLSQINELEYVDGFIYANVWQTDNIVKIDPATSKVVATFDLSDIRKKNGFQQNKDDVLNGIAFNKATGNFVITGKNWDHSFEVKFADTSNK</sequence>
<dbReference type="PANTHER" id="PTHR31270:SF1">
    <property type="entry name" value="GLUTAMINYL-PEPTIDE CYCLOTRANSFERASE"/>
    <property type="match status" value="1"/>
</dbReference>
<dbReference type="Pfam" id="PF05096">
    <property type="entry name" value="Glu_cyclase_2"/>
    <property type="match status" value="1"/>
</dbReference>
<dbReference type="GO" id="GO:0016603">
    <property type="term" value="F:glutaminyl-peptide cyclotransferase activity"/>
    <property type="evidence" value="ECO:0007669"/>
    <property type="project" value="InterPro"/>
</dbReference>